<dbReference type="GeneID" id="110984163"/>
<reference evidence="3" key="1">
    <citation type="submission" date="2025-08" db="UniProtKB">
        <authorList>
            <consortium name="RefSeq"/>
        </authorList>
    </citation>
    <scope>IDENTIFICATION</scope>
</reference>
<evidence type="ECO:0000313" key="2">
    <source>
        <dbReference type="Proteomes" id="UP000694845"/>
    </source>
</evidence>
<feature type="domain" description="COMM" evidence="1">
    <location>
        <begin position="129"/>
        <end position="198"/>
    </location>
</feature>
<dbReference type="OrthoDB" id="77522at2759"/>
<organism evidence="2 3">
    <name type="scientific">Acanthaster planci</name>
    <name type="common">Crown-of-thorns starfish</name>
    <dbReference type="NCBI Taxonomy" id="133434"/>
    <lineage>
        <taxon>Eukaryota</taxon>
        <taxon>Metazoa</taxon>
        <taxon>Echinodermata</taxon>
        <taxon>Eleutherozoa</taxon>
        <taxon>Asterozoa</taxon>
        <taxon>Asteroidea</taxon>
        <taxon>Valvatacea</taxon>
        <taxon>Valvatida</taxon>
        <taxon>Acanthasteridae</taxon>
        <taxon>Acanthaster</taxon>
    </lineage>
</organism>
<dbReference type="PANTHER" id="PTHR12333:SF0">
    <property type="entry name" value="COMM DOMAIN-CONTAINING PROTEIN 10"/>
    <property type="match status" value="1"/>
</dbReference>
<evidence type="ECO:0000259" key="1">
    <source>
        <dbReference type="PROSITE" id="PS51269"/>
    </source>
</evidence>
<dbReference type="CTD" id="51397"/>
<keyword evidence="2" id="KW-1185">Reference proteome</keyword>
<dbReference type="OMA" id="FVEFNHK"/>
<evidence type="ECO:0000313" key="3">
    <source>
        <dbReference type="RefSeq" id="XP_022099734.1"/>
    </source>
</evidence>
<dbReference type="KEGG" id="aplc:110984163"/>
<dbReference type="InterPro" id="IPR037361">
    <property type="entry name" value="COMMD10"/>
</dbReference>
<dbReference type="Proteomes" id="UP000694845">
    <property type="component" value="Unplaced"/>
</dbReference>
<gene>
    <name evidence="3" type="primary">LOC110984163</name>
</gene>
<dbReference type="PROSITE" id="PS51269">
    <property type="entry name" value="COMM"/>
    <property type="match status" value="1"/>
</dbReference>
<proteinExistence type="predicted"/>
<accession>A0A8B7Z294</accession>
<dbReference type="Pfam" id="PF21672">
    <property type="entry name" value="COMM_HN"/>
    <property type="match status" value="1"/>
</dbReference>
<dbReference type="RefSeq" id="XP_022099734.1">
    <property type="nucleotide sequence ID" value="XM_022244042.1"/>
</dbReference>
<name>A0A8B7Z294_ACAPL</name>
<sequence>MALMFSQTARIKKAVALINNIDAAKFPRLLSRILQKLHLRDEDSFSEEEQEKLQSALGLEGKDLQLVLETTAFILEQAAYHIAKPTVLAQQLQNIGLEEDKVSVFVKAWTSSGKGVVEKLRQRTLAPNQLEEVNWRLNLQMGQASQTKMKLPNAMFELVASGQEAGSKDKIKLEFSHDELYQFYNKLEAIQGQLDSLS</sequence>
<protein>
    <submittedName>
        <fullName evidence="3">COMM domain-containing protein 10-like</fullName>
    </submittedName>
</protein>
<dbReference type="AlphaFoldDB" id="A0A8B7Z294"/>
<dbReference type="InterPro" id="IPR017920">
    <property type="entry name" value="COMM"/>
</dbReference>
<dbReference type="Pfam" id="PF07258">
    <property type="entry name" value="COMM_domain"/>
    <property type="match status" value="1"/>
</dbReference>
<dbReference type="PANTHER" id="PTHR12333">
    <property type="entry name" value="COMM DOMAIN CONTAINING PROTEIN 10"/>
    <property type="match status" value="1"/>
</dbReference>
<dbReference type="CDD" id="cd04758">
    <property type="entry name" value="Commd10"/>
    <property type="match status" value="1"/>
</dbReference>